<dbReference type="EMBL" id="CABFNQ020000732">
    <property type="protein sequence ID" value="CAH0028560.1"/>
    <property type="molecule type" value="Genomic_DNA"/>
</dbReference>
<proteinExistence type="predicted"/>
<feature type="region of interest" description="Disordered" evidence="3">
    <location>
        <begin position="30"/>
        <end position="50"/>
    </location>
</feature>
<evidence type="ECO:0000313" key="4">
    <source>
        <dbReference type="EMBL" id="CAH0028560.1"/>
    </source>
</evidence>
<comment type="caution">
    <text evidence="4">The sequence shown here is derived from an EMBL/GenBank/DDBJ whole genome shotgun (WGS) entry which is preliminary data.</text>
</comment>
<dbReference type="InterPro" id="IPR021858">
    <property type="entry name" value="Fun_TF"/>
</dbReference>
<dbReference type="GO" id="GO:0000976">
    <property type="term" value="F:transcription cis-regulatory region binding"/>
    <property type="evidence" value="ECO:0007669"/>
    <property type="project" value="TreeGrafter"/>
</dbReference>
<dbReference type="GO" id="GO:0003700">
    <property type="term" value="F:DNA-binding transcription factor activity"/>
    <property type="evidence" value="ECO:0007669"/>
    <property type="project" value="TreeGrafter"/>
</dbReference>
<protein>
    <submittedName>
        <fullName evidence="4">Uncharacterized protein</fullName>
    </submittedName>
</protein>
<organism evidence="4 5">
    <name type="scientific">Clonostachys rhizophaga</name>
    <dbReference type="NCBI Taxonomy" id="160324"/>
    <lineage>
        <taxon>Eukaryota</taxon>
        <taxon>Fungi</taxon>
        <taxon>Dikarya</taxon>
        <taxon>Ascomycota</taxon>
        <taxon>Pezizomycotina</taxon>
        <taxon>Sordariomycetes</taxon>
        <taxon>Hypocreomycetidae</taxon>
        <taxon>Hypocreales</taxon>
        <taxon>Bionectriaceae</taxon>
        <taxon>Clonostachys</taxon>
    </lineage>
</organism>
<feature type="compositionally biased region" description="Polar residues" evidence="3">
    <location>
        <begin position="40"/>
        <end position="50"/>
    </location>
</feature>
<evidence type="ECO:0000256" key="3">
    <source>
        <dbReference type="SAM" id="MobiDB-lite"/>
    </source>
</evidence>
<dbReference type="Proteomes" id="UP000696573">
    <property type="component" value="Unassembled WGS sequence"/>
</dbReference>
<feature type="compositionally biased region" description="Basic and acidic residues" evidence="3">
    <location>
        <begin position="103"/>
        <end position="113"/>
    </location>
</feature>
<reference evidence="4" key="1">
    <citation type="submission" date="2021-10" db="EMBL/GenBank/DDBJ databases">
        <authorList>
            <person name="Piombo E."/>
        </authorList>
    </citation>
    <scope>NUCLEOTIDE SEQUENCE</scope>
</reference>
<name>A0A9N9VUE3_9HYPO</name>
<dbReference type="GO" id="GO:0045944">
    <property type="term" value="P:positive regulation of transcription by RNA polymerase II"/>
    <property type="evidence" value="ECO:0007669"/>
    <property type="project" value="TreeGrafter"/>
</dbReference>
<accession>A0A9N9VUE3</accession>
<evidence type="ECO:0000256" key="1">
    <source>
        <dbReference type="ARBA" id="ARBA00004123"/>
    </source>
</evidence>
<evidence type="ECO:0000256" key="2">
    <source>
        <dbReference type="ARBA" id="ARBA00023242"/>
    </source>
</evidence>
<comment type="subcellular location">
    <subcellularLocation>
        <location evidence="1">Nucleus</location>
    </subcellularLocation>
</comment>
<gene>
    <name evidence="4" type="ORF">CRHIZ90672A_00010809</name>
</gene>
<keyword evidence="5" id="KW-1185">Reference proteome</keyword>
<dbReference type="Pfam" id="PF11951">
    <property type="entry name" value="Fungal_trans_2"/>
    <property type="match status" value="1"/>
</dbReference>
<dbReference type="GO" id="GO:0005634">
    <property type="term" value="C:nucleus"/>
    <property type="evidence" value="ECO:0007669"/>
    <property type="project" value="UniProtKB-SubCell"/>
</dbReference>
<feature type="region of interest" description="Disordered" evidence="3">
    <location>
        <begin position="94"/>
        <end position="113"/>
    </location>
</feature>
<dbReference type="OrthoDB" id="5229455at2759"/>
<keyword evidence="2" id="KW-0539">Nucleus</keyword>
<dbReference type="AlphaFoldDB" id="A0A9N9VUE3"/>
<dbReference type="PANTHER" id="PTHR37534:SF7">
    <property type="entry name" value="TRANSCRIPTIONAL ACTIVATOR PROTEIN UGA3"/>
    <property type="match status" value="1"/>
</dbReference>
<sequence length="580" mass="64452">MAIVRETHVPQKTRFRKLYYYRNVPLQEPTTSTGEEEVIVQSNGPTSPSSSIGDSFWVDLWNARSPSEIDTSSSGGPGNMERLLGRSIVETSLIESPTATDSDDTRIATPDRRSSELSLSCVPTLQMTTACPQLPPDLLNSTVRRLLWDYFVNRASQVFLCWEPDDAHLDKKYTDPFTDHLPAVAAGSRPMMLASLALSAFHFAGGRHNSEDDSLITSLMSEASNALAASRWQGPQTFGQLLATVGTASFLYLLKPSSYSDMLPLGRSAACCLTVNPRWRQNVNEPCYQVIMQIFRWSDICAQCSLKRYVSVPDENTQLNLELREGERATNISASYAEWFVHPLYAFAEDLIAPLRRVAWLARLRQQGHVVPTGMTDEAGALCMSSDNQTIEATDSTAAFTISTDRFKALVEESQEMIQAASGRVGPAGAQLDAPDLRTNLNRLAIAVESAVVILFYTRLRDTPWTSSLIRFHVRKVVDSLCNIAAGSRFANGVVFPLYIAGLEAVDTDIRSMIINQIKHLPGIWSQQESQLVTSLQHVWELRDADPGAVWRSWIHKGNAPDERPQGSTDCETLKYWTDH</sequence>
<dbReference type="PANTHER" id="PTHR37534">
    <property type="entry name" value="TRANSCRIPTIONAL ACTIVATOR PROTEIN UGA3"/>
    <property type="match status" value="1"/>
</dbReference>
<evidence type="ECO:0000313" key="5">
    <source>
        <dbReference type="Proteomes" id="UP000696573"/>
    </source>
</evidence>